<dbReference type="InterPro" id="IPR027417">
    <property type="entry name" value="P-loop_NTPase"/>
</dbReference>
<evidence type="ECO:0000313" key="2">
    <source>
        <dbReference type="Proteomes" id="UP000239874"/>
    </source>
</evidence>
<dbReference type="AlphaFoldDB" id="A0A2S6ACQ1"/>
<name>A0A2S6ACQ1_9NOCA</name>
<gene>
    <name evidence="1" type="ORF">C5E45_33355</name>
</gene>
<reference evidence="1 2" key="1">
    <citation type="submission" date="2018-02" db="EMBL/GenBank/DDBJ databases">
        <title>8 Nocardia nova and 1 Nocardia cyriacigeorgica strain used for evolution to TMP-SMX.</title>
        <authorList>
            <person name="Mehta H."/>
            <person name="Weng J."/>
            <person name="Shamoo Y."/>
        </authorList>
    </citation>
    <scope>NUCLEOTIDE SEQUENCE [LARGE SCALE GENOMIC DNA]</scope>
    <source>
        <strain evidence="1 2">MDA3139</strain>
    </source>
</reference>
<evidence type="ECO:0000313" key="1">
    <source>
        <dbReference type="EMBL" id="PPJ31499.1"/>
    </source>
</evidence>
<dbReference type="RefSeq" id="WP_104380720.1">
    <property type="nucleotide sequence ID" value="NZ_PSZC01000041.1"/>
</dbReference>
<comment type="caution">
    <text evidence="1">The sequence shown here is derived from an EMBL/GenBank/DDBJ whole genome shotgun (WGS) entry which is preliminary data.</text>
</comment>
<dbReference type="Gene3D" id="3.40.50.300">
    <property type="entry name" value="P-loop containing nucleotide triphosphate hydrolases"/>
    <property type="match status" value="1"/>
</dbReference>
<dbReference type="EMBL" id="PSZC01000041">
    <property type="protein sequence ID" value="PPJ31499.1"/>
    <property type="molecule type" value="Genomic_DNA"/>
</dbReference>
<dbReference type="OrthoDB" id="9776021at2"/>
<proteinExistence type="predicted"/>
<organism evidence="1 2">
    <name type="scientific">Nocardia nova</name>
    <dbReference type="NCBI Taxonomy" id="37330"/>
    <lineage>
        <taxon>Bacteria</taxon>
        <taxon>Bacillati</taxon>
        <taxon>Actinomycetota</taxon>
        <taxon>Actinomycetes</taxon>
        <taxon>Mycobacteriales</taxon>
        <taxon>Nocardiaceae</taxon>
        <taxon>Nocardia</taxon>
    </lineage>
</organism>
<dbReference type="Proteomes" id="UP000239874">
    <property type="component" value="Unassembled WGS sequence"/>
</dbReference>
<protein>
    <submittedName>
        <fullName evidence="1">Uncharacterized protein</fullName>
    </submittedName>
</protein>
<sequence length="93" mass="10645">MPPGLYTPQQYERVLAILDRTEVAARYLTNYLHKTGLMRKTSVFCENNDHAGRMRNELNNANLDLTRSSIICFPRRSSVGSGCRHVEPTYART</sequence>
<accession>A0A2S6ACQ1</accession>